<name>A0A0G2E2D7_9PEZI</name>
<dbReference type="GO" id="GO:0022857">
    <property type="term" value="F:transmembrane transporter activity"/>
    <property type="evidence" value="ECO:0007669"/>
    <property type="project" value="InterPro"/>
</dbReference>
<feature type="transmembrane region" description="Helical" evidence="6">
    <location>
        <begin position="478"/>
        <end position="497"/>
    </location>
</feature>
<feature type="transmembrane region" description="Helical" evidence="6">
    <location>
        <begin position="120"/>
        <end position="138"/>
    </location>
</feature>
<dbReference type="InterPro" id="IPR011701">
    <property type="entry name" value="MFS"/>
</dbReference>
<evidence type="ECO:0000256" key="2">
    <source>
        <dbReference type="ARBA" id="ARBA00022692"/>
    </source>
</evidence>
<feature type="transmembrane region" description="Helical" evidence="6">
    <location>
        <begin position="179"/>
        <end position="197"/>
    </location>
</feature>
<dbReference type="SUPFAM" id="SSF103473">
    <property type="entry name" value="MFS general substrate transporter"/>
    <property type="match status" value="1"/>
</dbReference>
<feature type="transmembrane region" description="Helical" evidence="6">
    <location>
        <begin position="509"/>
        <end position="530"/>
    </location>
</feature>
<feature type="transmembrane region" description="Helical" evidence="6">
    <location>
        <begin position="414"/>
        <end position="433"/>
    </location>
</feature>
<dbReference type="PROSITE" id="PS50850">
    <property type="entry name" value="MFS"/>
    <property type="match status" value="1"/>
</dbReference>
<evidence type="ECO:0000256" key="3">
    <source>
        <dbReference type="ARBA" id="ARBA00022989"/>
    </source>
</evidence>
<feature type="transmembrane region" description="Helical" evidence="6">
    <location>
        <begin position="439"/>
        <end position="466"/>
    </location>
</feature>
<dbReference type="InterPro" id="IPR036259">
    <property type="entry name" value="MFS_trans_sf"/>
</dbReference>
<reference evidence="8 9" key="2">
    <citation type="submission" date="2015-05" db="EMBL/GenBank/DDBJ databases">
        <title>Distinctive expansion of gene families associated with plant cell wall degradation and secondary metabolism in the genomes of grapevine trunk pathogens.</title>
        <authorList>
            <person name="Lawrence D.P."/>
            <person name="Travadon R."/>
            <person name="Rolshausen P.E."/>
            <person name="Baumgartner K."/>
        </authorList>
    </citation>
    <scope>NUCLEOTIDE SEQUENCE [LARGE SCALE GENOMIC DNA]</scope>
    <source>
        <strain evidence="8">DS831</strain>
    </source>
</reference>
<organism evidence="8 9">
    <name type="scientific">Diplodia seriata</name>
    <dbReference type="NCBI Taxonomy" id="420778"/>
    <lineage>
        <taxon>Eukaryota</taxon>
        <taxon>Fungi</taxon>
        <taxon>Dikarya</taxon>
        <taxon>Ascomycota</taxon>
        <taxon>Pezizomycotina</taxon>
        <taxon>Dothideomycetes</taxon>
        <taxon>Dothideomycetes incertae sedis</taxon>
        <taxon>Botryosphaeriales</taxon>
        <taxon>Botryosphaeriaceae</taxon>
        <taxon>Diplodia</taxon>
    </lineage>
</organism>
<sequence>MDPAGNPVARSPVSERADDEPKPDVKGSDGSDGNEKGAAAVETDLAVVLRDGLALHPQPTSDPLDPLNWPKTKKSIVLAIVMSLWVPCYSLRWSPGLTASLTVPSFALVMEQYGISLDQMNWTVAIPALGLAVGPLIWSSLSDIYGRRTVFLVGTTMAFASTIGAAKAPNYGGYMAARFFQGLGVSPASTVGLAIINDMFYEYERGEKVGLWVLALDQGLLFGPLIGGFMNMVDQYWVNWLNAILFAIVLLAEIFFLPETLYPRNQMLAKMPYCESDSAVVDLEKTERRPSIAQDVALKRTLQLPFLNLKPIPGMRHPKAWDSLVRFVATWKYAAVSGTICIYSFGWYWWILSVITYIPTAYAQYQPQIQGLLFIGLILGTLFAEVFCSGRLSDWLVKKLAKKNGGVKVAEMRLWLAYPASLVTALGLIIWGISIEKQYHWIVGQIAFFLFAAGIQMANTVMAAYVVDCYPLQSMSVITFYAVVLNFSAFVNPFFIVPWVEASGYTWTFAAQGIITFFFCVPALGLMHYFGPAIRAKTGQPGWVNPEYDSFI</sequence>
<dbReference type="AlphaFoldDB" id="A0A0G2E2D7"/>
<comment type="subcellular location">
    <subcellularLocation>
        <location evidence="1">Membrane</location>
        <topology evidence="1">Multi-pass membrane protein</topology>
    </subcellularLocation>
</comment>
<feature type="transmembrane region" description="Helical" evidence="6">
    <location>
        <begin position="209"/>
        <end position="230"/>
    </location>
</feature>
<evidence type="ECO:0000256" key="5">
    <source>
        <dbReference type="SAM" id="MobiDB-lite"/>
    </source>
</evidence>
<dbReference type="PANTHER" id="PTHR23502">
    <property type="entry name" value="MAJOR FACILITATOR SUPERFAMILY"/>
    <property type="match status" value="1"/>
</dbReference>
<dbReference type="EMBL" id="LAQI01000162">
    <property type="protein sequence ID" value="KKY16889.1"/>
    <property type="molecule type" value="Genomic_DNA"/>
</dbReference>
<keyword evidence="2 6" id="KW-0812">Transmembrane</keyword>
<dbReference type="InterPro" id="IPR020846">
    <property type="entry name" value="MFS_dom"/>
</dbReference>
<feature type="transmembrane region" description="Helical" evidence="6">
    <location>
        <begin position="333"/>
        <end position="351"/>
    </location>
</feature>
<feature type="transmembrane region" description="Helical" evidence="6">
    <location>
        <begin position="236"/>
        <end position="257"/>
    </location>
</feature>
<evidence type="ECO:0000256" key="1">
    <source>
        <dbReference type="ARBA" id="ARBA00004141"/>
    </source>
</evidence>
<dbReference type="Proteomes" id="UP000034182">
    <property type="component" value="Unassembled WGS sequence"/>
</dbReference>
<dbReference type="PANTHER" id="PTHR23502:SF139">
    <property type="entry name" value="MAJOR FACILITATOR SUPERFAMILY (MFS) PROFILE DOMAIN-CONTAINING PROTEIN-RELATED"/>
    <property type="match status" value="1"/>
</dbReference>
<proteinExistence type="predicted"/>
<evidence type="ECO:0000256" key="4">
    <source>
        <dbReference type="ARBA" id="ARBA00023136"/>
    </source>
</evidence>
<evidence type="ECO:0000313" key="9">
    <source>
        <dbReference type="Proteomes" id="UP000034182"/>
    </source>
</evidence>
<evidence type="ECO:0000259" key="7">
    <source>
        <dbReference type="PROSITE" id="PS50850"/>
    </source>
</evidence>
<feature type="compositionally biased region" description="Basic and acidic residues" evidence="5">
    <location>
        <begin position="13"/>
        <end position="35"/>
    </location>
</feature>
<comment type="caution">
    <text evidence="8">The sequence shown here is derived from an EMBL/GenBank/DDBJ whole genome shotgun (WGS) entry which is preliminary data.</text>
</comment>
<dbReference type="GO" id="GO:0005886">
    <property type="term" value="C:plasma membrane"/>
    <property type="evidence" value="ECO:0007669"/>
    <property type="project" value="TreeGrafter"/>
</dbReference>
<keyword evidence="4 6" id="KW-0472">Membrane</keyword>
<keyword evidence="3 6" id="KW-1133">Transmembrane helix</keyword>
<feature type="transmembrane region" description="Helical" evidence="6">
    <location>
        <begin position="150"/>
        <end position="167"/>
    </location>
</feature>
<feature type="transmembrane region" description="Helical" evidence="6">
    <location>
        <begin position="76"/>
        <end position="94"/>
    </location>
</feature>
<evidence type="ECO:0000313" key="8">
    <source>
        <dbReference type="EMBL" id="KKY16889.1"/>
    </source>
</evidence>
<feature type="domain" description="Major facilitator superfamily (MFS) profile" evidence="7">
    <location>
        <begin position="76"/>
        <end position="537"/>
    </location>
</feature>
<feature type="region of interest" description="Disordered" evidence="5">
    <location>
        <begin position="1"/>
        <end position="37"/>
    </location>
</feature>
<gene>
    <name evidence="8" type="ORF">UCDDS831_g06722</name>
</gene>
<dbReference type="Gene3D" id="1.20.1250.20">
    <property type="entry name" value="MFS general substrate transporter like domains"/>
    <property type="match status" value="1"/>
</dbReference>
<accession>A0A0G2E2D7</accession>
<reference evidence="8 9" key="1">
    <citation type="submission" date="2015-03" db="EMBL/GenBank/DDBJ databases">
        <authorList>
            <person name="Morales-Cruz A."/>
            <person name="Amrine K.C."/>
            <person name="Cantu D."/>
        </authorList>
    </citation>
    <scope>NUCLEOTIDE SEQUENCE [LARGE SCALE GENOMIC DNA]</scope>
    <source>
        <strain evidence="8">DS831</strain>
    </source>
</reference>
<evidence type="ECO:0000256" key="6">
    <source>
        <dbReference type="SAM" id="Phobius"/>
    </source>
</evidence>
<feature type="transmembrane region" description="Helical" evidence="6">
    <location>
        <begin position="371"/>
        <end position="393"/>
    </location>
</feature>
<protein>
    <submittedName>
        <fullName evidence="8">Putative mfs transporter</fullName>
    </submittedName>
</protein>
<dbReference type="Pfam" id="PF07690">
    <property type="entry name" value="MFS_1"/>
    <property type="match status" value="1"/>
</dbReference>